<gene>
    <name evidence="3" type="ORF">OVA965_LOCUS14776</name>
    <name evidence="4" type="ORF">TMI583_LOCUS14783</name>
</gene>
<dbReference type="Pfam" id="PF07883">
    <property type="entry name" value="Cupin_2"/>
    <property type="match status" value="1"/>
</dbReference>
<feature type="domain" description="Cupin type-2" evidence="2">
    <location>
        <begin position="75"/>
        <end position="135"/>
    </location>
</feature>
<feature type="chain" id="PRO_5035646573" description="Cupin type-2 domain-containing protein" evidence="1">
    <location>
        <begin position="19"/>
        <end position="214"/>
    </location>
</feature>
<dbReference type="PANTHER" id="PTHR36440">
    <property type="entry name" value="PUTATIVE (AFU_ORTHOLOGUE AFUA_8G07350)-RELATED"/>
    <property type="match status" value="1"/>
</dbReference>
<evidence type="ECO:0000313" key="3">
    <source>
        <dbReference type="EMBL" id="CAF1005502.1"/>
    </source>
</evidence>
<dbReference type="InterPro" id="IPR013096">
    <property type="entry name" value="Cupin_2"/>
</dbReference>
<dbReference type="PANTHER" id="PTHR36440:SF1">
    <property type="entry name" value="PUTATIVE (AFU_ORTHOLOGUE AFUA_8G07350)-RELATED"/>
    <property type="match status" value="1"/>
</dbReference>
<organism evidence="3 5">
    <name type="scientific">Didymodactylos carnosus</name>
    <dbReference type="NCBI Taxonomy" id="1234261"/>
    <lineage>
        <taxon>Eukaryota</taxon>
        <taxon>Metazoa</taxon>
        <taxon>Spiralia</taxon>
        <taxon>Gnathifera</taxon>
        <taxon>Rotifera</taxon>
        <taxon>Eurotatoria</taxon>
        <taxon>Bdelloidea</taxon>
        <taxon>Philodinida</taxon>
        <taxon>Philodinidae</taxon>
        <taxon>Didymodactylos</taxon>
    </lineage>
</organism>
<dbReference type="InterPro" id="IPR053146">
    <property type="entry name" value="QDO-like"/>
</dbReference>
<dbReference type="Proteomes" id="UP000677228">
    <property type="component" value="Unassembled WGS sequence"/>
</dbReference>
<dbReference type="EMBL" id="CAJNOK010006497">
    <property type="protein sequence ID" value="CAF1005502.1"/>
    <property type="molecule type" value="Genomic_DNA"/>
</dbReference>
<keyword evidence="1" id="KW-0732">Signal</keyword>
<evidence type="ECO:0000259" key="2">
    <source>
        <dbReference type="Pfam" id="PF07883"/>
    </source>
</evidence>
<feature type="signal peptide" evidence="1">
    <location>
        <begin position="1"/>
        <end position="18"/>
    </location>
</feature>
<dbReference type="EMBL" id="CAJOBA010006506">
    <property type="protein sequence ID" value="CAF3774708.1"/>
    <property type="molecule type" value="Genomic_DNA"/>
</dbReference>
<evidence type="ECO:0000313" key="5">
    <source>
        <dbReference type="Proteomes" id="UP000677228"/>
    </source>
</evidence>
<comment type="caution">
    <text evidence="3">The sequence shown here is derived from an EMBL/GenBank/DDBJ whole genome shotgun (WGS) entry which is preliminary data.</text>
</comment>
<dbReference type="Gene3D" id="2.60.120.10">
    <property type="entry name" value="Jelly Rolls"/>
    <property type="match status" value="1"/>
</dbReference>
<evidence type="ECO:0000313" key="4">
    <source>
        <dbReference type="EMBL" id="CAF3774708.1"/>
    </source>
</evidence>
<dbReference type="Proteomes" id="UP000682733">
    <property type="component" value="Unassembled WGS sequence"/>
</dbReference>
<dbReference type="SUPFAM" id="SSF51182">
    <property type="entry name" value="RmlC-like cupins"/>
    <property type="match status" value="1"/>
</dbReference>
<name>A0A8S2DQB9_9BILA</name>
<protein>
    <recommendedName>
        <fullName evidence="2">Cupin type-2 domain-containing protein</fullName>
    </recommendedName>
</protein>
<reference evidence="3" key="1">
    <citation type="submission" date="2021-02" db="EMBL/GenBank/DDBJ databases">
        <authorList>
            <person name="Nowell W R."/>
        </authorList>
    </citation>
    <scope>NUCLEOTIDE SEQUENCE</scope>
</reference>
<dbReference type="InterPro" id="IPR014710">
    <property type="entry name" value="RmlC-like_jellyroll"/>
</dbReference>
<dbReference type="AlphaFoldDB" id="A0A8S2DQB9"/>
<accession>A0A8S2DQB9</accession>
<dbReference type="InterPro" id="IPR011051">
    <property type="entry name" value="RmlC_Cupin_sf"/>
</dbReference>
<proteinExistence type="predicted"/>
<sequence length="214" mass="24137">MVILPVLVMVVLLSVIRGQKVNGINDSKWLAVRSNSSEFIHTLPFPNSVFKYKFRGNETRDLFTLFEADYLDDGPGQHIHTREDELFHIIDGNVQFFVNGEQFCGSTGDYVYVPRNVAQAIRIHNINNGTKPVRIQILLTPSGLEGFLDEVAPLYYTGQTNLTWQNEIATKYGIINLAPVEWQDLGCFTAQSSSANRLTSYISSFISFVKNVLK</sequence>
<evidence type="ECO:0000256" key="1">
    <source>
        <dbReference type="SAM" id="SignalP"/>
    </source>
</evidence>